<evidence type="ECO:0000313" key="1">
    <source>
        <dbReference type="EMBL" id="GLJ66164.1"/>
    </source>
</evidence>
<accession>A0ABQ5SRK7</accession>
<reference evidence="1" key="2">
    <citation type="submission" date="2023-01" db="EMBL/GenBank/DDBJ databases">
        <authorList>
            <person name="Sun Q."/>
            <person name="Evtushenko L."/>
        </authorList>
    </citation>
    <scope>NUCLEOTIDE SEQUENCE</scope>
    <source>
        <strain evidence="1">VKM Ac-1246</strain>
    </source>
</reference>
<dbReference type="Proteomes" id="UP001142292">
    <property type="component" value="Unassembled WGS sequence"/>
</dbReference>
<comment type="caution">
    <text evidence="1">The sequence shown here is derived from an EMBL/GenBank/DDBJ whole genome shotgun (WGS) entry which is preliminary data.</text>
</comment>
<reference evidence="1" key="1">
    <citation type="journal article" date="2014" name="Int. J. Syst. Evol. Microbiol.">
        <title>Complete genome of a new Firmicutes species belonging to the dominant human colonic microbiota ('Ruminococcus bicirculans') reveals two chromosomes and a selective capacity to utilize plant glucans.</title>
        <authorList>
            <consortium name="NISC Comparative Sequencing Program"/>
            <person name="Wegmann U."/>
            <person name="Louis P."/>
            <person name="Goesmann A."/>
            <person name="Henrissat B."/>
            <person name="Duncan S.H."/>
            <person name="Flint H.J."/>
        </authorList>
    </citation>
    <scope>NUCLEOTIDE SEQUENCE</scope>
    <source>
        <strain evidence="1">VKM Ac-1246</strain>
    </source>
</reference>
<keyword evidence="2" id="KW-1185">Reference proteome</keyword>
<organism evidence="1 2">
    <name type="scientific">Nocardioides luteus</name>
    <dbReference type="NCBI Taxonomy" id="1844"/>
    <lineage>
        <taxon>Bacteria</taxon>
        <taxon>Bacillati</taxon>
        <taxon>Actinomycetota</taxon>
        <taxon>Actinomycetes</taxon>
        <taxon>Propionibacteriales</taxon>
        <taxon>Nocardioidaceae</taxon>
        <taxon>Nocardioides</taxon>
    </lineage>
</organism>
<proteinExistence type="predicted"/>
<dbReference type="EMBL" id="BSEL01000001">
    <property type="protein sequence ID" value="GLJ66164.1"/>
    <property type="molecule type" value="Genomic_DNA"/>
</dbReference>
<protein>
    <recommendedName>
        <fullName evidence="3">BACON domain-containing protein</fullName>
    </recommendedName>
</protein>
<gene>
    <name evidence="1" type="ORF">GCM10017579_02000</name>
</gene>
<evidence type="ECO:0008006" key="3">
    <source>
        <dbReference type="Google" id="ProtNLM"/>
    </source>
</evidence>
<name>A0ABQ5SRK7_9ACTN</name>
<evidence type="ECO:0000313" key="2">
    <source>
        <dbReference type="Proteomes" id="UP001142292"/>
    </source>
</evidence>
<sequence>MRLWASTGIRVPAYVYVARGRSTAKVTVRTSATTVRSTGRLKAVRGRVVRRSTLVRAVTPCYPTPVPKALSLPAYVHAGQTATGTVTLDCVAKSSLAVTLTSSSSWVKVPTSVTVTKGHRSATFKAVTKGPTTGTLPTFNVTVKAIRNKKSVARSMQVRPEIRAFRAGDRYTVNEPLMTPEGSEGWVKGTLRITLDHPAPPGGLDVNNSHMSAGATWIEAEVFLIEYPSDSRVTDRLTITDSSGTVLLREEFTYVVHRAP</sequence>